<dbReference type="Proteomes" id="UP000275256">
    <property type="component" value="Unassembled WGS sequence"/>
</dbReference>
<name>A0A3M0G9Y6_9ACTN</name>
<gene>
    <name evidence="1" type="ORF">EAX62_03500</name>
</gene>
<dbReference type="PANTHER" id="PTHR35788">
    <property type="entry name" value="EXPORTED PROTEIN-RELATED"/>
    <property type="match status" value="1"/>
</dbReference>
<dbReference type="AlphaFoldDB" id="A0A3M0G9Y6"/>
<accession>A0A3M0G9Y6</accession>
<dbReference type="EMBL" id="REFW01000001">
    <property type="protein sequence ID" value="RMB61704.1"/>
    <property type="molecule type" value="Genomic_DNA"/>
</dbReference>
<organism evidence="1 2">
    <name type="scientific">Tessaracoccus antarcticus</name>
    <dbReference type="NCBI Taxonomy" id="2479848"/>
    <lineage>
        <taxon>Bacteria</taxon>
        <taxon>Bacillati</taxon>
        <taxon>Actinomycetota</taxon>
        <taxon>Actinomycetes</taxon>
        <taxon>Propionibacteriales</taxon>
        <taxon>Propionibacteriaceae</taxon>
        <taxon>Tessaracoccus</taxon>
    </lineage>
</organism>
<sequence length="282" mass="32270">MTDATSTVETDTKTRKRLTERFPVIFPLAVEIHRLRRRWQWWRSTTPLAHRLQGDDLPVRLIRHQSLLLRSLGNSDMALQHGKVVNLKLAARHIDGLLIAPGEEFSFCRLVGRTSARKGYVDGMLLENGEAVAGIGGGICQLANLLHWMVLHTPLVVTQRSEHSFDPFPDNGRVLPWGVGCAIYYNYVDLRFRNDTDTTFQLRVTVGEKYLEGEIRTADPVPHSYSVYAVDEGFDQVGEHWFRHNEIWRDVIDRRTGNRVDKEFIKANRALVKYVPPGTGRD</sequence>
<evidence type="ECO:0000313" key="1">
    <source>
        <dbReference type="EMBL" id="RMB61704.1"/>
    </source>
</evidence>
<keyword evidence="2" id="KW-1185">Reference proteome</keyword>
<evidence type="ECO:0000313" key="2">
    <source>
        <dbReference type="Proteomes" id="UP000275256"/>
    </source>
</evidence>
<dbReference type="InterPro" id="IPR052913">
    <property type="entry name" value="Glycopeptide_resist_protein"/>
</dbReference>
<dbReference type="InterPro" id="IPR007391">
    <property type="entry name" value="Vancomycin_resist_VanW"/>
</dbReference>
<reference evidence="1 2" key="1">
    <citation type="submission" date="2018-10" db="EMBL/GenBank/DDBJ databases">
        <title>Tessaracoccus antarcticuss sp. nov., isolated from sediment.</title>
        <authorList>
            <person name="Zhou L.Y."/>
            <person name="Du Z.J."/>
        </authorList>
    </citation>
    <scope>NUCLEOTIDE SEQUENCE [LARGE SCALE GENOMIC DNA]</scope>
    <source>
        <strain evidence="1 2">JDX10</strain>
    </source>
</reference>
<comment type="caution">
    <text evidence="1">The sequence shown here is derived from an EMBL/GenBank/DDBJ whole genome shotgun (WGS) entry which is preliminary data.</text>
</comment>
<dbReference type="Pfam" id="PF04294">
    <property type="entry name" value="VanW"/>
    <property type="match status" value="1"/>
</dbReference>
<proteinExistence type="predicted"/>
<dbReference type="OrthoDB" id="9797191at2"/>
<protein>
    <submittedName>
        <fullName evidence="1">Vancomycin resistance protein</fullName>
    </submittedName>
</protein>
<dbReference type="RefSeq" id="WP_121900252.1">
    <property type="nucleotide sequence ID" value="NZ_REFW01000001.1"/>
</dbReference>
<dbReference type="PANTHER" id="PTHR35788:SF1">
    <property type="entry name" value="EXPORTED PROTEIN"/>
    <property type="match status" value="1"/>
</dbReference>